<gene>
    <name evidence="2" type="ORF">N865_05065</name>
</gene>
<protein>
    <submittedName>
        <fullName evidence="2">Polyketide cyclase</fullName>
    </submittedName>
</protein>
<dbReference type="Pfam" id="PF03364">
    <property type="entry name" value="Polyketide_cyc"/>
    <property type="match status" value="1"/>
</dbReference>
<dbReference type="SUPFAM" id="SSF55961">
    <property type="entry name" value="Bet v1-like"/>
    <property type="match status" value="1"/>
</dbReference>
<organism evidence="2 3">
    <name type="scientific">Intrasporangium oryzae NRRL B-24470</name>
    <dbReference type="NCBI Taxonomy" id="1386089"/>
    <lineage>
        <taxon>Bacteria</taxon>
        <taxon>Bacillati</taxon>
        <taxon>Actinomycetota</taxon>
        <taxon>Actinomycetes</taxon>
        <taxon>Micrococcales</taxon>
        <taxon>Intrasporangiaceae</taxon>
        <taxon>Intrasporangium</taxon>
    </lineage>
</organism>
<proteinExistence type="predicted"/>
<accession>W9GF18</accession>
<evidence type="ECO:0000313" key="3">
    <source>
        <dbReference type="Proteomes" id="UP000019489"/>
    </source>
</evidence>
<dbReference type="AlphaFoldDB" id="W9GF18"/>
<dbReference type="InterPro" id="IPR023393">
    <property type="entry name" value="START-like_dom_sf"/>
</dbReference>
<dbReference type="eggNOG" id="COG3832">
    <property type="taxonomic scope" value="Bacteria"/>
</dbReference>
<dbReference type="STRING" id="1386089.N865_05065"/>
<name>W9GF18_9MICO</name>
<dbReference type="RefSeq" id="WP_034802985.1">
    <property type="nucleotide sequence ID" value="NZ_AWSA01000010.1"/>
</dbReference>
<reference evidence="2 3" key="1">
    <citation type="submission" date="2013-08" db="EMBL/GenBank/DDBJ databases">
        <title>Intrasporangium oryzae NRRL B-24470.</title>
        <authorList>
            <person name="Liu H."/>
            <person name="Wang G."/>
        </authorList>
    </citation>
    <scope>NUCLEOTIDE SEQUENCE [LARGE SCALE GENOMIC DNA]</scope>
    <source>
        <strain evidence="2 3">NRRL B-24470</strain>
    </source>
</reference>
<evidence type="ECO:0000259" key="1">
    <source>
        <dbReference type="Pfam" id="PF03364"/>
    </source>
</evidence>
<dbReference type="Gene3D" id="3.30.530.20">
    <property type="match status" value="1"/>
</dbReference>
<evidence type="ECO:0000313" key="2">
    <source>
        <dbReference type="EMBL" id="EWT02464.1"/>
    </source>
</evidence>
<keyword evidence="3" id="KW-1185">Reference proteome</keyword>
<dbReference type="InterPro" id="IPR005031">
    <property type="entry name" value="COQ10_START"/>
</dbReference>
<dbReference type="EMBL" id="AWSA01000010">
    <property type="protein sequence ID" value="EWT02464.1"/>
    <property type="molecule type" value="Genomic_DNA"/>
</dbReference>
<sequence length="161" mass="18402">MGTFQFRDRWRLPIDVTTAYAVLADVDRYAEWWPQVRRIERLDDESGHAFVRSLLPYTLDLFLTREVADPVGLVLRVRIAGDLEGWSQWRLVADPDPHHPDRGQGTGRTVAEYTLAEYTQKAVVTAPGLRRLVPVAGAVLRANHRWMMRSGQRGLVARLRA</sequence>
<dbReference type="OrthoDB" id="5402478at2"/>
<comment type="caution">
    <text evidence="2">The sequence shown here is derived from an EMBL/GenBank/DDBJ whole genome shotgun (WGS) entry which is preliminary data.</text>
</comment>
<dbReference type="Proteomes" id="UP000019489">
    <property type="component" value="Unassembled WGS sequence"/>
</dbReference>
<feature type="domain" description="Coenzyme Q-binding protein COQ10 START" evidence="1">
    <location>
        <begin position="13"/>
        <end position="50"/>
    </location>
</feature>